<feature type="binding site" evidence="2">
    <location>
        <position position="207"/>
    </location>
    <ligand>
        <name>ATP</name>
        <dbReference type="ChEBI" id="CHEBI:30616"/>
    </ligand>
</feature>
<dbReference type="Pfam" id="PF02769">
    <property type="entry name" value="AIRS_C"/>
    <property type="match status" value="1"/>
</dbReference>
<accession>A0A520MCS7</accession>
<dbReference type="PANTHER" id="PTHR30270:SF0">
    <property type="entry name" value="THIAMINE-MONOPHOSPHATE KINASE"/>
    <property type="match status" value="1"/>
</dbReference>
<sequence>MSSEFEFIEIFQRIGADYYKENGIILGPGDDCAIFNLNTPIVTSVDSSIEDVHFPFDAPVEDIGYRAVSIALSDIAAMGCRPIAFSLSVSSPFNEIDWYMKLSKGVKDIAEEFRISLIGGDLTKGPLNINAIVYGAPYDNNILRRDTAGIGDKIYISKPVGRGSAGLSAWESGDKNSPLVKDYLRPKPMIKLGENISKVASACIDTSDGLLTDLKKMIHSSKLGARIYLDNIPVTSDINDINKGDDYDLCFTIPKELNIDNCIYIGDVTDCNEINFISEQGYDINITGYDHFKNE</sequence>
<comment type="function">
    <text evidence="2">Catalyzes the ATP-dependent phosphorylation of thiamine-monophosphate (TMP) to form thiamine-pyrophosphate (TPP), the active form of vitamin B1.</text>
</comment>
<name>A0A520MCS7_9GAMM</name>
<feature type="binding site" evidence="2">
    <location>
        <position position="74"/>
    </location>
    <ligand>
        <name>Mg(2+)</name>
        <dbReference type="ChEBI" id="CHEBI:18420"/>
        <label>2</label>
    </ligand>
</feature>
<reference evidence="5 6" key="1">
    <citation type="submission" date="2019-02" db="EMBL/GenBank/DDBJ databases">
        <title>Prokaryotic population dynamics and viral predation in marine succession experiment using metagenomics: the confinement effect.</title>
        <authorList>
            <person name="Haro-Moreno J.M."/>
            <person name="Rodriguez-Valera F."/>
            <person name="Lopez-Perez M."/>
        </authorList>
    </citation>
    <scope>NUCLEOTIDE SEQUENCE [LARGE SCALE GENOMIC DNA]</scope>
    <source>
        <strain evidence="5">MED-G167</strain>
    </source>
</reference>
<keyword evidence="2" id="KW-0547">Nucleotide-binding</keyword>
<feature type="binding site" evidence="2">
    <location>
        <position position="31"/>
    </location>
    <ligand>
        <name>Mg(2+)</name>
        <dbReference type="ChEBI" id="CHEBI:18420"/>
        <label>3</label>
    </ligand>
</feature>
<comment type="caution">
    <text evidence="5">The sequence shown here is derived from an EMBL/GenBank/DDBJ whole genome shotgun (WGS) entry which is preliminary data.</text>
</comment>
<evidence type="ECO:0000259" key="3">
    <source>
        <dbReference type="Pfam" id="PF00586"/>
    </source>
</evidence>
<dbReference type="UniPathway" id="UPA00060">
    <property type="reaction ID" value="UER00142"/>
</dbReference>
<dbReference type="InterPro" id="IPR036676">
    <property type="entry name" value="PurM-like_C_sf"/>
</dbReference>
<evidence type="ECO:0000313" key="5">
    <source>
        <dbReference type="EMBL" id="RZO19026.1"/>
    </source>
</evidence>
<dbReference type="GO" id="GO:0009229">
    <property type="term" value="P:thiamine diphosphate biosynthetic process"/>
    <property type="evidence" value="ECO:0007669"/>
    <property type="project" value="UniProtKB-UniRule"/>
</dbReference>
<keyword evidence="2 5" id="KW-0418">Kinase</keyword>
<dbReference type="GO" id="GO:0009030">
    <property type="term" value="F:thiamine-phosphate kinase activity"/>
    <property type="evidence" value="ECO:0007669"/>
    <property type="project" value="UniProtKB-UniRule"/>
</dbReference>
<feature type="binding site" evidence="2">
    <location>
        <position position="145"/>
    </location>
    <ligand>
        <name>ATP</name>
        <dbReference type="ChEBI" id="CHEBI:30616"/>
    </ligand>
</feature>
<keyword evidence="1 2" id="KW-0784">Thiamine biosynthesis</keyword>
<dbReference type="CDD" id="cd02194">
    <property type="entry name" value="ThiL"/>
    <property type="match status" value="1"/>
</dbReference>
<comment type="pathway">
    <text evidence="2">Cofactor biosynthesis; thiamine diphosphate biosynthesis; thiamine diphosphate from thiamine phosphate: step 1/1.</text>
</comment>
<dbReference type="AlphaFoldDB" id="A0A520MCS7"/>
<feature type="binding site" evidence="2">
    <location>
        <position position="208"/>
    </location>
    <ligand>
        <name>Mg(2+)</name>
        <dbReference type="ChEBI" id="CHEBI:18420"/>
        <label>5</label>
    </ligand>
</feature>
<dbReference type="InterPro" id="IPR016188">
    <property type="entry name" value="PurM-like_N"/>
</dbReference>
<dbReference type="GO" id="GO:0000287">
    <property type="term" value="F:magnesium ion binding"/>
    <property type="evidence" value="ECO:0007669"/>
    <property type="project" value="UniProtKB-UniRule"/>
</dbReference>
<feature type="binding site" evidence="2">
    <location>
        <position position="46"/>
    </location>
    <ligand>
        <name>Mg(2+)</name>
        <dbReference type="ChEBI" id="CHEBI:18420"/>
        <label>1</label>
    </ligand>
</feature>
<keyword evidence="2 5" id="KW-0808">Transferase</keyword>
<feature type="binding site" evidence="2">
    <location>
        <position position="289"/>
    </location>
    <ligand>
        <name>substrate</name>
    </ligand>
</feature>
<comment type="catalytic activity">
    <reaction evidence="2">
        <text>thiamine phosphate + ATP = thiamine diphosphate + ADP</text>
        <dbReference type="Rhea" id="RHEA:15913"/>
        <dbReference type="ChEBI" id="CHEBI:30616"/>
        <dbReference type="ChEBI" id="CHEBI:37575"/>
        <dbReference type="ChEBI" id="CHEBI:58937"/>
        <dbReference type="ChEBI" id="CHEBI:456216"/>
        <dbReference type="EC" id="2.7.4.16"/>
    </reaction>
</comment>
<evidence type="ECO:0000313" key="6">
    <source>
        <dbReference type="Proteomes" id="UP000318359"/>
    </source>
</evidence>
<dbReference type="Pfam" id="PF00586">
    <property type="entry name" value="AIRS"/>
    <property type="match status" value="1"/>
</dbReference>
<dbReference type="Proteomes" id="UP000318359">
    <property type="component" value="Unassembled WGS sequence"/>
</dbReference>
<evidence type="ECO:0000256" key="1">
    <source>
        <dbReference type="ARBA" id="ARBA00022977"/>
    </source>
</evidence>
<keyword evidence="2" id="KW-0067">ATP-binding</keyword>
<feature type="binding site" evidence="2">
    <location>
        <begin position="120"/>
        <end position="121"/>
    </location>
    <ligand>
        <name>ATP</name>
        <dbReference type="ChEBI" id="CHEBI:30616"/>
    </ligand>
</feature>
<dbReference type="Gene3D" id="3.30.1330.10">
    <property type="entry name" value="PurM-like, N-terminal domain"/>
    <property type="match status" value="1"/>
</dbReference>
<organism evidence="5 6">
    <name type="scientific">SAR86 cluster bacterium</name>
    <dbReference type="NCBI Taxonomy" id="2030880"/>
    <lineage>
        <taxon>Bacteria</taxon>
        <taxon>Pseudomonadati</taxon>
        <taxon>Pseudomonadota</taxon>
        <taxon>Gammaproteobacteria</taxon>
        <taxon>SAR86 cluster</taxon>
    </lineage>
</organism>
<feature type="binding site" evidence="2">
    <location>
        <position position="245"/>
    </location>
    <ligand>
        <name>substrate</name>
    </ligand>
</feature>
<comment type="caution">
    <text evidence="2">Lacks conserved residue(s) required for the propagation of feature annotation.</text>
</comment>
<evidence type="ECO:0000256" key="2">
    <source>
        <dbReference type="HAMAP-Rule" id="MF_02128"/>
    </source>
</evidence>
<gene>
    <name evidence="2 5" type="primary">thiL</name>
    <name evidence="5" type="ORF">EVB00_00190</name>
</gene>
<keyword evidence="2" id="KW-0479">Metal-binding</keyword>
<feature type="binding site" evidence="2">
    <location>
        <position position="53"/>
    </location>
    <ligand>
        <name>substrate</name>
    </ligand>
</feature>
<dbReference type="EMBL" id="SHBM01000002">
    <property type="protein sequence ID" value="RZO19026.1"/>
    <property type="molecule type" value="Genomic_DNA"/>
</dbReference>
<dbReference type="GO" id="GO:0005524">
    <property type="term" value="F:ATP binding"/>
    <property type="evidence" value="ECO:0007669"/>
    <property type="project" value="UniProtKB-UniRule"/>
</dbReference>
<proteinExistence type="inferred from homology"/>
<feature type="binding site" evidence="2">
    <location>
        <position position="74"/>
    </location>
    <ligand>
        <name>Mg(2+)</name>
        <dbReference type="ChEBI" id="CHEBI:18420"/>
        <label>4</label>
    </ligand>
</feature>
<feature type="binding site" evidence="2">
    <location>
        <position position="46"/>
    </location>
    <ligand>
        <name>Mg(2+)</name>
        <dbReference type="ChEBI" id="CHEBI:18420"/>
        <label>2</label>
    </ligand>
</feature>
<dbReference type="InterPro" id="IPR036921">
    <property type="entry name" value="PurM-like_N_sf"/>
</dbReference>
<protein>
    <recommendedName>
        <fullName evidence="2">Thiamine-monophosphate kinase</fullName>
        <shortName evidence="2">TMP kinase</shortName>
        <shortName evidence="2">Thiamine-phosphate kinase</shortName>
        <ecNumber evidence="2">2.7.4.16</ecNumber>
    </recommendedName>
</protein>
<feature type="binding site" evidence="2">
    <location>
        <position position="44"/>
    </location>
    <ligand>
        <name>Mg(2+)</name>
        <dbReference type="ChEBI" id="CHEBI:18420"/>
        <label>4</label>
    </ligand>
</feature>
<feature type="binding site" evidence="2">
    <location>
        <position position="121"/>
    </location>
    <ligand>
        <name>Mg(2+)</name>
        <dbReference type="ChEBI" id="CHEBI:18420"/>
        <label>1</label>
    </ligand>
</feature>
<dbReference type="PIRSF" id="PIRSF005303">
    <property type="entry name" value="Thiam_monoph_kin"/>
    <property type="match status" value="1"/>
</dbReference>
<dbReference type="GO" id="GO:0009228">
    <property type="term" value="P:thiamine biosynthetic process"/>
    <property type="evidence" value="ECO:0007669"/>
    <property type="project" value="UniProtKB-KW"/>
</dbReference>
<keyword evidence="2" id="KW-0460">Magnesium</keyword>
<feature type="domain" description="PurM-like C-terminal" evidence="4">
    <location>
        <begin position="150"/>
        <end position="245"/>
    </location>
</feature>
<feature type="binding site" evidence="2">
    <location>
        <position position="74"/>
    </location>
    <ligand>
        <name>Mg(2+)</name>
        <dbReference type="ChEBI" id="CHEBI:18420"/>
        <label>3</label>
    </ligand>
</feature>
<dbReference type="Gene3D" id="3.90.650.10">
    <property type="entry name" value="PurM-like C-terminal domain"/>
    <property type="match status" value="1"/>
</dbReference>
<dbReference type="HAMAP" id="MF_02128">
    <property type="entry name" value="TMP_kinase"/>
    <property type="match status" value="1"/>
</dbReference>
<dbReference type="EC" id="2.7.4.16" evidence="2"/>
<dbReference type="NCBIfam" id="TIGR01379">
    <property type="entry name" value="thiL"/>
    <property type="match status" value="1"/>
</dbReference>
<comment type="similarity">
    <text evidence="2">Belongs to the thiamine-monophosphate kinase family.</text>
</comment>
<feature type="domain" description="PurM-like N-terminal" evidence="3">
    <location>
        <begin position="29"/>
        <end position="134"/>
    </location>
</feature>
<comment type="miscellaneous">
    <text evidence="2">Reaction mechanism of ThiL seems to utilize a direct, inline transfer of the gamma-phosphate of ATP to TMP rather than a phosphorylated enzyme intermediate.</text>
</comment>
<dbReference type="SUPFAM" id="SSF55326">
    <property type="entry name" value="PurM N-terminal domain-like"/>
    <property type="match status" value="1"/>
</dbReference>
<dbReference type="PANTHER" id="PTHR30270">
    <property type="entry name" value="THIAMINE-MONOPHOSPHATE KINASE"/>
    <property type="match status" value="1"/>
</dbReference>
<feature type="binding site" evidence="2">
    <location>
        <position position="205"/>
    </location>
    <ligand>
        <name>Mg(2+)</name>
        <dbReference type="ChEBI" id="CHEBI:18420"/>
        <label>3</label>
    </ligand>
</feature>
<feature type="binding site" evidence="2">
    <location>
        <position position="31"/>
    </location>
    <ligand>
        <name>Mg(2+)</name>
        <dbReference type="ChEBI" id="CHEBI:18420"/>
        <label>4</label>
    </ligand>
</feature>
<dbReference type="InterPro" id="IPR010918">
    <property type="entry name" value="PurM-like_C_dom"/>
</dbReference>
<dbReference type="SUPFAM" id="SSF56042">
    <property type="entry name" value="PurM C-terminal domain-like"/>
    <property type="match status" value="1"/>
</dbReference>
<evidence type="ECO:0000259" key="4">
    <source>
        <dbReference type="Pfam" id="PF02769"/>
    </source>
</evidence>
<dbReference type="InterPro" id="IPR006283">
    <property type="entry name" value="ThiL-like"/>
</dbReference>